<dbReference type="EMBL" id="JACIDC010000005">
    <property type="protein sequence ID" value="MBB4040126.1"/>
    <property type="molecule type" value="Genomic_DNA"/>
</dbReference>
<feature type="region of interest" description="Disordered" evidence="1">
    <location>
        <begin position="1"/>
        <end position="35"/>
    </location>
</feature>
<protein>
    <submittedName>
        <fullName evidence="2">Uncharacterized protein</fullName>
    </submittedName>
</protein>
<name>A0A7W6N814_9HYPH</name>
<reference evidence="2 3" key="1">
    <citation type="submission" date="2020-08" db="EMBL/GenBank/DDBJ databases">
        <title>Genomic Encyclopedia of Type Strains, Phase IV (KMG-IV): sequencing the most valuable type-strain genomes for metagenomic binning, comparative biology and taxonomic classification.</title>
        <authorList>
            <person name="Goeker M."/>
        </authorList>
    </citation>
    <scope>NUCLEOTIDE SEQUENCE [LARGE SCALE GENOMIC DNA]</scope>
    <source>
        <strain evidence="2 3">DSM 15743</strain>
    </source>
</reference>
<comment type="caution">
    <text evidence="2">The sequence shown here is derived from an EMBL/GenBank/DDBJ whole genome shotgun (WGS) entry which is preliminary data.</text>
</comment>
<evidence type="ECO:0000313" key="3">
    <source>
        <dbReference type="Proteomes" id="UP000519439"/>
    </source>
</evidence>
<proteinExistence type="predicted"/>
<sequence>MFLLCSTKKPDLMPNDASSPTSSDPGGPLPSLLRDKLAPERIAQMREWVEDSTRSFKRIGTALGISRYAAEGGWRRHRSLANRAPDAAQAGAGAARRSAQRRPGLANRAVQRHSDAYQNVQQVGAGASLRPSPGQGKRPNHDHGR</sequence>
<feature type="compositionally biased region" description="Low complexity" evidence="1">
    <location>
        <begin position="81"/>
        <end position="103"/>
    </location>
</feature>
<evidence type="ECO:0000313" key="2">
    <source>
        <dbReference type="EMBL" id="MBB4040126.1"/>
    </source>
</evidence>
<evidence type="ECO:0000256" key="1">
    <source>
        <dbReference type="SAM" id="MobiDB-lite"/>
    </source>
</evidence>
<keyword evidence="3" id="KW-1185">Reference proteome</keyword>
<organism evidence="2 3">
    <name type="scientific">Microvirga flocculans</name>
    <dbReference type="NCBI Taxonomy" id="217168"/>
    <lineage>
        <taxon>Bacteria</taxon>
        <taxon>Pseudomonadati</taxon>
        <taxon>Pseudomonadota</taxon>
        <taxon>Alphaproteobacteria</taxon>
        <taxon>Hyphomicrobiales</taxon>
        <taxon>Methylobacteriaceae</taxon>
        <taxon>Microvirga</taxon>
    </lineage>
</organism>
<dbReference type="RefSeq" id="WP_154664099.1">
    <property type="nucleotide sequence ID" value="NZ_JACIDC010000005.1"/>
</dbReference>
<dbReference type="Proteomes" id="UP000519439">
    <property type="component" value="Unassembled WGS sequence"/>
</dbReference>
<gene>
    <name evidence="2" type="ORF">GGR34_001777</name>
</gene>
<dbReference type="AlphaFoldDB" id="A0A7W6N814"/>
<accession>A0A7W6N814</accession>
<feature type="region of interest" description="Disordered" evidence="1">
    <location>
        <begin position="79"/>
        <end position="145"/>
    </location>
</feature>